<comment type="caution">
    <text evidence="1">The sequence shown here is derived from an EMBL/GenBank/DDBJ whole genome shotgun (WGS) entry which is preliminary data.</text>
</comment>
<organism evidence="1 2">
    <name type="scientific">Persea americana</name>
    <name type="common">Avocado</name>
    <dbReference type="NCBI Taxonomy" id="3435"/>
    <lineage>
        <taxon>Eukaryota</taxon>
        <taxon>Viridiplantae</taxon>
        <taxon>Streptophyta</taxon>
        <taxon>Embryophyta</taxon>
        <taxon>Tracheophyta</taxon>
        <taxon>Spermatophyta</taxon>
        <taxon>Magnoliopsida</taxon>
        <taxon>Magnoliidae</taxon>
        <taxon>Laurales</taxon>
        <taxon>Lauraceae</taxon>
        <taxon>Persea</taxon>
    </lineage>
</organism>
<protein>
    <submittedName>
        <fullName evidence="1">Uncharacterized protein</fullName>
    </submittedName>
</protein>
<dbReference type="Proteomes" id="UP001234297">
    <property type="component" value="Chromosome 3"/>
</dbReference>
<gene>
    <name evidence="1" type="ORF">MRB53_009521</name>
</gene>
<evidence type="ECO:0000313" key="1">
    <source>
        <dbReference type="EMBL" id="KAJ8635254.1"/>
    </source>
</evidence>
<dbReference type="EMBL" id="CM056811">
    <property type="protein sequence ID" value="KAJ8635254.1"/>
    <property type="molecule type" value="Genomic_DNA"/>
</dbReference>
<sequence>MDFSTLQSRISTVRIPPHRTQLHPRMHSSSSSSSFKSLPSQASQSQLKWWTLAALLFIVPFFFYLLALGRGVHLSAEFSESKPKGFAVLLHAAPTWTQVRIFEFLNEGPRVPFVGRADGSGIFASTKSRPGLGELGAEGAAKAVMGFLDFARERVPRAEWKDTKVWLMGTGGLGEAVPVTREKVLESCRRVLRSSGFMFRDEWVSLISGEEQGLYSWVAANYALGTLGADPQETTGIIELGGASAQVTFAPRELPTDFSKMIKFAGVTYHLYSRSMLQFGQDAAWELLLKRHKSRVLTSSSSSSQETVMDPCIPKGYNQSTSPNITLNRSEKQLQTTNSMGNFSACRSVALSLLQKGQDKCLRPPCTIVSSFMPVLQGKPIVVDNFFYTSEFFGVFPKASLLDIEAAGRHYCEGDWANLNDEYHGVDEMDLLRYCFSSAFTVAFLHDGLGISMDDKRVGFANQMGSAPLDWTLGAFIKQAAEDPEKGLDNVAHIIGDDTVTYLSLFAILCLVILAALIMSNFRKPQFKTVYDLEKGRYIVTRVPR</sequence>
<evidence type="ECO:0000313" key="2">
    <source>
        <dbReference type="Proteomes" id="UP001234297"/>
    </source>
</evidence>
<reference evidence="1 2" key="1">
    <citation type="journal article" date="2022" name="Hortic Res">
        <title>A haplotype resolved chromosomal level avocado genome allows analysis of novel avocado genes.</title>
        <authorList>
            <person name="Nath O."/>
            <person name="Fletcher S.J."/>
            <person name="Hayward A."/>
            <person name="Shaw L.M."/>
            <person name="Masouleh A.K."/>
            <person name="Furtado A."/>
            <person name="Henry R.J."/>
            <person name="Mitter N."/>
        </authorList>
    </citation>
    <scope>NUCLEOTIDE SEQUENCE [LARGE SCALE GENOMIC DNA]</scope>
    <source>
        <strain evidence="2">cv. Hass</strain>
    </source>
</reference>
<accession>A0ACC2LP93</accession>
<name>A0ACC2LP93_PERAE</name>
<keyword evidence="2" id="KW-1185">Reference proteome</keyword>
<proteinExistence type="predicted"/>